<evidence type="ECO:0000313" key="2">
    <source>
        <dbReference type="Proteomes" id="UP000307140"/>
    </source>
</evidence>
<dbReference type="Proteomes" id="UP000307140">
    <property type="component" value="Unassembled WGS sequence"/>
</dbReference>
<accession>A0A5S3NA63</accession>
<dbReference type="AlphaFoldDB" id="A0A5S3NA63"/>
<organism evidence="1 2">
    <name type="scientific">Polaribacter aestuariivivens</name>
    <dbReference type="NCBI Taxonomy" id="2304626"/>
    <lineage>
        <taxon>Bacteria</taxon>
        <taxon>Pseudomonadati</taxon>
        <taxon>Bacteroidota</taxon>
        <taxon>Flavobacteriia</taxon>
        <taxon>Flavobacteriales</taxon>
        <taxon>Flavobacteriaceae</taxon>
    </lineage>
</organism>
<dbReference type="OrthoDB" id="1202973at2"/>
<sequence>MKYLQSTSILERGILTSSYKQEIKKSIQLEKSKSISKVKSLITNHHKNIESDAGTILRVALFMVVIVLITL</sequence>
<protein>
    <submittedName>
        <fullName evidence="1">Uncharacterized protein</fullName>
    </submittedName>
</protein>
<name>A0A5S3NA63_9FLAO</name>
<gene>
    <name evidence="1" type="ORF">FDT66_01670</name>
</gene>
<keyword evidence="2" id="KW-1185">Reference proteome</keyword>
<dbReference type="EMBL" id="VANR01000001">
    <property type="protein sequence ID" value="TMM32198.1"/>
    <property type="molecule type" value="Genomic_DNA"/>
</dbReference>
<proteinExistence type="predicted"/>
<evidence type="ECO:0000313" key="1">
    <source>
        <dbReference type="EMBL" id="TMM32198.1"/>
    </source>
</evidence>
<dbReference type="RefSeq" id="WP_138534410.1">
    <property type="nucleotide sequence ID" value="NZ_CBDUES010000005.1"/>
</dbReference>
<comment type="caution">
    <text evidence="1">The sequence shown here is derived from an EMBL/GenBank/DDBJ whole genome shotgun (WGS) entry which is preliminary data.</text>
</comment>
<reference evidence="1 2" key="1">
    <citation type="submission" date="2019-05" db="EMBL/GenBank/DDBJ databases">
        <title>Polaribacter aestuariivivens sp. nov., isolated from a tidal flat.</title>
        <authorList>
            <person name="Yoon J.-H."/>
        </authorList>
    </citation>
    <scope>NUCLEOTIDE SEQUENCE [LARGE SCALE GENOMIC DNA]</scope>
    <source>
        <strain evidence="1 2">DBTF-3</strain>
    </source>
</reference>